<dbReference type="OMA" id="IPRRWCA"/>
<dbReference type="InterPro" id="IPR057499">
    <property type="entry name" value="Kelch_FKB95"/>
</dbReference>
<feature type="domain" description="FKB95-like N-terminal Kelch" evidence="1">
    <location>
        <begin position="183"/>
        <end position="330"/>
    </location>
</feature>
<sequence>MMSFLSHSCTASMSKKPKVLASSLASSALLPGLPDDLALLCLARVPSIALLWRVSTSWRSAISHSTYYHALRASLGFDCQKWLYALLHDESLQSAEPPLDMSKPVFSWHAYDPIANSWHALPPLPSSVKFHLSSPSCIGYLHSVQCASSATKLFMVAGSKLDERGAGSDAKRASLKPALDCPLIFDSQTQKWSEGTPFSVPRKWCACGTAEGKLFVASGCGQAWDKALSRSAEMYDPEAQKWAEIERLRSSAFSRMGMAAVNYKGKLHMVSGVGVTYDPATGRWGDMPRGMKEGWSGQSVVVNGSLFMLDEPSGRLKVYNEVKDEWKCVTPKDDALKGMEQLVGGSCGTFCGIVRKKVVRGDRTVDEDAIRIVDVKGVKPAVKDVRLPFGRVVAVQVLSRMVL</sequence>
<reference evidence="2" key="1">
    <citation type="submission" date="2021-08" db="EMBL/GenBank/DDBJ databases">
        <title>WGS assembly of Ceratopteris richardii.</title>
        <authorList>
            <person name="Marchant D.B."/>
            <person name="Chen G."/>
            <person name="Jenkins J."/>
            <person name="Shu S."/>
            <person name="Leebens-Mack J."/>
            <person name="Grimwood J."/>
            <person name="Schmutz J."/>
            <person name="Soltis P."/>
            <person name="Soltis D."/>
            <person name="Chen Z.-H."/>
        </authorList>
    </citation>
    <scope>NUCLEOTIDE SEQUENCE</scope>
    <source>
        <strain evidence="2">Whitten #5841</strain>
        <tissue evidence="2">Leaf</tissue>
    </source>
</reference>
<dbReference type="Proteomes" id="UP000825935">
    <property type="component" value="Chromosome 12"/>
</dbReference>
<evidence type="ECO:0000313" key="2">
    <source>
        <dbReference type="EMBL" id="KAH7422777.1"/>
    </source>
</evidence>
<dbReference type="CDD" id="cd22152">
    <property type="entry name" value="F-box_AtAFR-like"/>
    <property type="match status" value="1"/>
</dbReference>
<keyword evidence="3" id="KW-1185">Reference proteome</keyword>
<evidence type="ECO:0000259" key="1">
    <source>
        <dbReference type="Pfam" id="PF25210"/>
    </source>
</evidence>
<evidence type="ECO:0000313" key="3">
    <source>
        <dbReference type="Proteomes" id="UP000825935"/>
    </source>
</evidence>
<dbReference type="SUPFAM" id="SSF117281">
    <property type="entry name" value="Kelch motif"/>
    <property type="match status" value="1"/>
</dbReference>
<dbReference type="PANTHER" id="PTHR47590">
    <property type="entry name" value="F-BOX/KELCH-REPEAT PROTEIN SKIP25"/>
    <property type="match status" value="1"/>
</dbReference>
<organism evidence="2 3">
    <name type="scientific">Ceratopteris richardii</name>
    <name type="common">Triangle waterfern</name>
    <dbReference type="NCBI Taxonomy" id="49495"/>
    <lineage>
        <taxon>Eukaryota</taxon>
        <taxon>Viridiplantae</taxon>
        <taxon>Streptophyta</taxon>
        <taxon>Embryophyta</taxon>
        <taxon>Tracheophyta</taxon>
        <taxon>Polypodiopsida</taxon>
        <taxon>Polypodiidae</taxon>
        <taxon>Polypodiales</taxon>
        <taxon>Pteridineae</taxon>
        <taxon>Pteridaceae</taxon>
        <taxon>Parkerioideae</taxon>
        <taxon>Ceratopteris</taxon>
    </lineage>
</organism>
<accession>A0A8T2THH4</accession>
<dbReference type="AlphaFoldDB" id="A0A8T2THH4"/>
<dbReference type="InterPro" id="IPR015915">
    <property type="entry name" value="Kelch-typ_b-propeller"/>
</dbReference>
<dbReference type="OrthoDB" id="1899182at2759"/>
<gene>
    <name evidence="2" type="ORF">KP509_12G025100</name>
</gene>
<dbReference type="Pfam" id="PF25210">
    <property type="entry name" value="Kelch_FKB95"/>
    <property type="match status" value="1"/>
</dbReference>
<proteinExistence type="predicted"/>
<dbReference type="PANTHER" id="PTHR47590:SF7">
    <property type="entry name" value="OS06G0711700 PROTEIN"/>
    <property type="match status" value="1"/>
</dbReference>
<comment type="caution">
    <text evidence="2">The sequence shown here is derived from an EMBL/GenBank/DDBJ whole genome shotgun (WGS) entry which is preliminary data.</text>
</comment>
<dbReference type="Gene3D" id="2.120.10.80">
    <property type="entry name" value="Kelch-type beta propeller"/>
    <property type="match status" value="1"/>
</dbReference>
<protein>
    <recommendedName>
        <fullName evidence="1">FKB95-like N-terminal Kelch domain-containing protein</fullName>
    </recommendedName>
</protein>
<name>A0A8T2THH4_CERRI</name>
<dbReference type="EMBL" id="CM035417">
    <property type="protein sequence ID" value="KAH7422777.1"/>
    <property type="molecule type" value="Genomic_DNA"/>
</dbReference>